<dbReference type="EMBL" id="GBRH01206745">
    <property type="protein sequence ID" value="JAD91150.1"/>
    <property type="molecule type" value="Transcribed_RNA"/>
</dbReference>
<evidence type="ECO:0000313" key="1">
    <source>
        <dbReference type="EMBL" id="JAD91150.1"/>
    </source>
</evidence>
<reference evidence="1" key="2">
    <citation type="journal article" date="2015" name="Data Brief">
        <title>Shoot transcriptome of the giant reed, Arundo donax.</title>
        <authorList>
            <person name="Barrero R.A."/>
            <person name="Guerrero F.D."/>
            <person name="Moolhuijzen P."/>
            <person name="Goolsby J.A."/>
            <person name="Tidwell J."/>
            <person name="Bellgard S.E."/>
            <person name="Bellgard M.I."/>
        </authorList>
    </citation>
    <scope>NUCLEOTIDE SEQUENCE</scope>
    <source>
        <tissue evidence="1">Shoot tissue taken approximately 20 cm above the soil surface</tissue>
    </source>
</reference>
<protein>
    <submittedName>
        <fullName evidence="1">Uncharacterized protein</fullName>
    </submittedName>
</protein>
<reference evidence="1" key="1">
    <citation type="submission" date="2014-09" db="EMBL/GenBank/DDBJ databases">
        <authorList>
            <person name="Magalhaes I.L.F."/>
            <person name="Oliveira U."/>
            <person name="Santos F.R."/>
            <person name="Vidigal T.H.D.A."/>
            <person name="Brescovit A.D."/>
            <person name="Santos A.J."/>
        </authorList>
    </citation>
    <scope>NUCLEOTIDE SEQUENCE</scope>
    <source>
        <tissue evidence="1">Shoot tissue taken approximately 20 cm above the soil surface</tissue>
    </source>
</reference>
<sequence>MSLNHRHCGLLVPQTPPSPIFLKSKSTFRLMWRTHVEVAAFFSWSSRAHCCSSQLCSRPCNRRALPCQSSCLCPQF</sequence>
<name>A0A0A9DZR7_ARUDO</name>
<dbReference type="AlphaFoldDB" id="A0A0A9DZR7"/>
<proteinExistence type="predicted"/>
<organism evidence="1">
    <name type="scientific">Arundo donax</name>
    <name type="common">Giant reed</name>
    <name type="synonym">Donax arundinaceus</name>
    <dbReference type="NCBI Taxonomy" id="35708"/>
    <lineage>
        <taxon>Eukaryota</taxon>
        <taxon>Viridiplantae</taxon>
        <taxon>Streptophyta</taxon>
        <taxon>Embryophyta</taxon>
        <taxon>Tracheophyta</taxon>
        <taxon>Spermatophyta</taxon>
        <taxon>Magnoliopsida</taxon>
        <taxon>Liliopsida</taxon>
        <taxon>Poales</taxon>
        <taxon>Poaceae</taxon>
        <taxon>PACMAD clade</taxon>
        <taxon>Arundinoideae</taxon>
        <taxon>Arundineae</taxon>
        <taxon>Arundo</taxon>
    </lineage>
</organism>
<accession>A0A0A9DZR7</accession>